<dbReference type="InterPro" id="IPR007484">
    <property type="entry name" value="Peptidase_M28"/>
</dbReference>
<comment type="caution">
    <text evidence="2">The sequence shown here is derived from an EMBL/GenBank/DDBJ whole genome shotgun (WGS) entry which is preliminary data.</text>
</comment>
<dbReference type="Gene3D" id="3.40.630.10">
    <property type="entry name" value="Zn peptidases"/>
    <property type="match status" value="1"/>
</dbReference>
<dbReference type="EMBL" id="JAWSTH010000010">
    <property type="protein sequence ID" value="MDW5593950.1"/>
    <property type="molecule type" value="Genomic_DNA"/>
</dbReference>
<dbReference type="Proteomes" id="UP001284601">
    <property type="component" value="Unassembled WGS sequence"/>
</dbReference>
<gene>
    <name evidence="2" type="ORF">R7226_06370</name>
</gene>
<feature type="domain" description="Peptidase M28" evidence="1">
    <location>
        <begin position="217"/>
        <end position="385"/>
    </location>
</feature>
<evidence type="ECO:0000259" key="1">
    <source>
        <dbReference type="Pfam" id="PF04389"/>
    </source>
</evidence>
<dbReference type="PANTHER" id="PTHR32481">
    <property type="entry name" value="AMINOPEPTIDASE"/>
    <property type="match status" value="1"/>
</dbReference>
<dbReference type="PANTHER" id="PTHR32481:SF0">
    <property type="entry name" value="AMINOPEPTIDASE YPDE-RELATED"/>
    <property type="match status" value="1"/>
</dbReference>
<dbReference type="RefSeq" id="WP_318596208.1">
    <property type="nucleotide sequence ID" value="NZ_JAWSTH010000010.1"/>
</dbReference>
<organism evidence="2 3">
    <name type="scientific">Conexibacter stalactiti</name>
    <dbReference type="NCBI Taxonomy" id="1940611"/>
    <lineage>
        <taxon>Bacteria</taxon>
        <taxon>Bacillati</taxon>
        <taxon>Actinomycetota</taxon>
        <taxon>Thermoleophilia</taxon>
        <taxon>Solirubrobacterales</taxon>
        <taxon>Conexibacteraceae</taxon>
        <taxon>Conexibacter</taxon>
    </lineage>
</organism>
<accession>A0ABU4HKW9</accession>
<keyword evidence="3" id="KW-1185">Reference proteome</keyword>
<evidence type="ECO:0000313" key="3">
    <source>
        <dbReference type="Proteomes" id="UP001284601"/>
    </source>
</evidence>
<reference evidence="3" key="1">
    <citation type="submission" date="2023-07" db="EMBL/GenBank/DDBJ databases">
        <title>Conexibacter stalactiti sp. nov., isolated from stalactites in a lava cave and emended description of the genus Conexibacter.</title>
        <authorList>
            <person name="Lee S.D."/>
        </authorList>
    </citation>
    <scope>NUCLEOTIDE SEQUENCE [LARGE SCALE GENOMIC DNA]</scope>
    <source>
        <strain evidence="3">KCTC 39840</strain>
    </source>
</reference>
<proteinExistence type="predicted"/>
<dbReference type="SUPFAM" id="SSF53187">
    <property type="entry name" value="Zn-dependent exopeptidases"/>
    <property type="match status" value="1"/>
</dbReference>
<sequence length="407" mass="42940">MPDRRHLRDAIAHLSAIDRPSASPGEREAAQWIAARLGEFGCSARVEEERAHGGYWYPLGVPAALAGVAGLAAKQFPGRASRIAAGAVGAAAAAAIYDDVSGGSLWFRRRFLPSRPTWNVVAETGDVEAEHTLVFVAHHDAAHWGMLFHPGVLPLVARYAPGLLERSDTSPPLMAPVFAGPALVALGALTGSRRLLAAGTTLSLGSAATFAEIGSRDAVPGANDNLTGVATLLGIATELGERQVDGLRVLLVSTGSEEGFMEGMHAFARRHFPSLPQERTHVVCVDTVGSPELTLIEGEGMLRMREYPEPFKQLVSEAAVDSGVHLRRGLRFRNATDGLIALKAGYPTAMIGSVTPNKVPSNYHWPTDTAENVDHGTVDDAVTLCTAIVRRLAATIDPHAAPSAASA</sequence>
<protein>
    <submittedName>
        <fullName evidence="2">M28 family peptidase</fullName>
    </submittedName>
</protein>
<name>A0ABU4HKW9_9ACTN</name>
<dbReference type="Pfam" id="PF04389">
    <property type="entry name" value="Peptidase_M28"/>
    <property type="match status" value="1"/>
</dbReference>
<dbReference type="InterPro" id="IPR051464">
    <property type="entry name" value="Peptidase_M42_aminopept"/>
</dbReference>
<evidence type="ECO:0000313" key="2">
    <source>
        <dbReference type="EMBL" id="MDW5593950.1"/>
    </source>
</evidence>